<dbReference type="Pfam" id="PF13302">
    <property type="entry name" value="Acetyltransf_3"/>
    <property type="match status" value="1"/>
</dbReference>
<evidence type="ECO:0000313" key="5">
    <source>
        <dbReference type="EMBL" id="MDN4524147.1"/>
    </source>
</evidence>
<dbReference type="RefSeq" id="WP_301165196.1">
    <property type="nucleotide sequence ID" value="NZ_JAUHTR010000002.1"/>
</dbReference>
<sequence length="183" mass="21390">MKELQTARMRLRPWKTSDSKDLYEYAKSEDVGPNAGWKPHLGEEESKEIIEVFIKENDTWAIELPSEGKVIGSIGLHERVPDLSQMHLRQKEIGYVLNPAYWGNGYVPEAVNAVLQFGFEELKLDVVWCGHFDFNHNSKRVNEKCGFTYRFSEEKILERLDGKKVMSLYYSILRNEYEGRVQR</sequence>
<keyword evidence="2" id="KW-0012">Acyltransferase</keyword>
<dbReference type="InterPro" id="IPR051531">
    <property type="entry name" value="N-acetyltransferase"/>
</dbReference>
<comment type="similarity">
    <text evidence="3">Belongs to the acetyltransferase family. RimJ subfamily.</text>
</comment>
<reference evidence="5" key="1">
    <citation type="submission" date="2023-07" db="EMBL/GenBank/DDBJ databases">
        <title>Fictibacillus sp. isolated from freshwater pond.</title>
        <authorList>
            <person name="Kirdat K."/>
            <person name="Bhat A."/>
            <person name="Mourya A."/>
            <person name="Yadav A."/>
        </authorList>
    </citation>
    <scope>NUCLEOTIDE SEQUENCE</scope>
    <source>
        <strain evidence="5">NE201</strain>
    </source>
</reference>
<feature type="domain" description="N-acetyltransferase" evidence="4">
    <location>
        <begin position="9"/>
        <end position="171"/>
    </location>
</feature>
<dbReference type="PROSITE" id="PS51186">
    <property type="entry name" value="GNAT"/>
    <property type="match status" value="1"/>
</dbReference>
<dbReference type="PANTHER" id="PTHR43792:SF8">
    <property type="entry name" value="[RIBOSOMAL PROTEIN US5]-ALANINE N-ACETYLTRANSFERASE"/>
    <property type="match status" value="1"/>
</dbReference>
<evidence type="ECO:0000259" key="4">
    <source>
        <dbReference type="PROSITE" id="PS51186"/>
    </source>
</evidence>
<dbReference type="SUPFAM" id="SSF55729">
    <property type="entry name" value="Acyl-CoA N-acyltransferases (Nat)"/>
    <property type="match status" value="1"/>
</dbReference>
<accession>A0ABT8HV65</accession>
<organism evidence="5 6">
    <name type="scientific">Fictibacillus fluitans</name>
    <dbReference type="NCBI Taxonomy" id="3058422"/>
    <lineage>
        <taxon>Bacteria</taxon>
        <taxon>Bacillati</taxon>
        <taxon>Bacillota</taxon>
        <taxon>Bacilli</taxon>
        <taxon>Bacillales</taxon>
        <taxon>Fictibacillaceae</taxon>
        <taxon>Fictibacillus</taxon>
    </lineage>
</organism>
<comment type="caution">
    <text evidence="5">The sequence shown here is derived from an EMBL/GenBank/DDBJ whole genome shotgun (WGS) entry which is preliminary data.</text>
</comment>
<dbReference type="InterPro" id="IPR016181">
    <property type="entry name" value="Acyl_CoA_acyltransferase"/>
</dbReference>
<evidence type="ECO:0000256" key="2">
    <source>
        <dbReference type="ARBA" id="ARBA00023315"/>
    </source>
</evidence>
<keyword evidence="6" id="KW-1185">Reference proteome</keyword>
<dbReference type="Proteomes" id="UP001172721">
    <property type="component" value="Unassembled WGS sequence"/>
</dbReference>
<dbReference type="Gene3D" id="3.40.630.30">
    <property type="match status" value="1"/>
</dbReference>
<gene>
    <name evidence="5" type="ORF">QYB97_06660</name>
</gene>
<dbReference type="InterPro" id="IPR000182">
    <property type="entry name" value="GNAT_dom"/>
</dbReference>
<name>A0ABT8HV65_9BACL</name>
<dbReference type="PANTHER" id="PTHR43792">
    <property type="entry name" value="GNAT FAMILY, PUTATIVE (AFU_ORTHOLOGUE AFUA_3G00765)-RELATED-RELATED"/>
    <property type="match status" value="1"/>
</dbReference>
<evidence type="ECO:0000256" key="3">
    <source>
        <dbReference type="ARBA" id="ARBA00038502"/>
    </source>
</evidence>
<proteinExistence type="inferred from homology"/>
<evidence type="ECO:0000313" key="6">
    <source>
        <dbReference type="Proteomes" id="UP001172721"/>
    </source>
</evidence>
<evidence type="ECO:0000256" key="1">
    <source>
        <dbReference type="ARBA" id="ARBA00022679"/>
    </source>
</evidence>
<protein>
    <submittedName>
        <fullName evidence="5">GNAT family N-acetyltransferase</fullName>
    </submittedName>
</protein>
<dbReference type="EMBL" id="JAUHTR010000002">
    <property type="protein sequence ID" value="MDN4524147.1"/>
    <property type="molecule type" value="Genomic_DNA"/>
</dbReference>
<keyword evidence="1" id="KW-0808">Transferase</keyword>